<dbReference type="GO" id="GO:0055085">
    <property type="term" value="P:transmembrane transport"/>
    <property type="evidence" value="ECO:0007669"/>
    <property type="project" value="InterPro"/>
</dbReference>
<comment type="caution">
    <text evidence="8">The sequence shown here is derived from an EMBL/GenBank/DDBJ whole genome shotgun (WGS) entry which is preliminary data.</text>
</comment>
<dbReference type="AlphaFoldDB" id="A0A9D1YAT3"/>
<feature type="transmembrane region" description="Helical" evidence="7">
    <location>
        <begin position="223"/>
        <end position="244"/>
    </location>
</feature>
<keyword evidence="5 7" id="KW-1133">Transmembrane helix</keyword>
<reference evidence="8" key="2">
    <citation type="submission" date="2021-04" db="EMBL/GenBank/DDBJ databases">
        <authorList>
            <person name="Gilroy R."/>
        </authorList>
    </citation>
    <scope>NUCLEOTIDE SEQUENCE</scope>
    <source>
        <strain evidence="8">ChiBcec16_6824</strain>
    </source>
</reference>
<dbReference type="Proteomes" id="UP000823868">
    <property type="component" value="Unassembled WGS sequence"/>
</dbReference>
<feature type="transmembrane region" description="Helical" evidence="7">
    <location>
        <begin position="130"/>
        <end position="150"/>
    </location>
</feature>
<evidence type="ECO:0000256" key="6">
    <source>
        <dbReference type="ARBA" id="ARBA00023136"/>
    </source>
</evidence>
<reference evidence="8" key="1">
    <citation type="journal article" date="2021" name="PeerJ">
        <title>Extensive microbial diversity within the chicken gut microbiome revealed by metagenomics and culture.</title>
        <authorList>
            <person name="Gilroy R."/>
            <person name="Ravi A."/>
            <person name="Getino M."/>
            <person name="Pursley I."/>
            <person name="Horton D.L."/>
            <person name="Alikhan N.F."/>
            <person name="Baker D."/>
            <person name="Gharbi K."/>
            <person name="Hall N."/>
            <person name="Watson M."/>
            <person name="Adriaenssens E.M."/>
            <person name="Foster-Nyarko E."/>
            <person name="Jarju S."/>
            <person name="Secka A."/>
            <person name="Antonio M."/>
            <person name="Oren A."/>
            <person name="Chaudhuri R.R."/>
            <person name="La Ragione R."/>
            <person name="Hildebrand F."/>
            <person name="Pallen M.J."/>
        </authorList>
    </citation>
    <scope>NUCLEOTIDE SEQUENCE</scope>
    <source>
        <strain evidence="8">ChiBcec16_6824</strain>
    </source>
</reference>
<feature type="transmembrane region" description="Helical" evidence="7">
    <location>
        <begin position="60"/>
        <end position="81"/>
    </location>
</feature>
<feature type="transmembrane region" description="Helical" evidence="7">
    <location>
        <begin position="256"/>
        <end position="274"/>
    </location>
</feature>
<evidence type="ECO:0000256" key="2">
    <source>
        <dbReference type="ARBA" id="ARBA00022448"/>
    </source>
</evidence>
<dbReference type="EMBL" id="DXDX01000218">
    <property type="protein sequence ID" value="HIY22643.1"/>
    <property type="molecule type" value="Genomic_DNA"/>
</dbReference>
<evidence type="ECO:0000256" key="3">
    <source>
        <dbReference type="ARBA" id="ARBA00022475"/>
    </source>
</evidence>
<feature type="transmembrane region" description="Helical" evidence="7">
    <location>
        <begin position="189"/>
        <end position="211"/>
    </location>
</feature>
<evidence type="ECO:0000256" key="5">
    <source>
        <dbReference type="ARBA" id="ARBA00022989"/>
    </source>
</evidence>
<proteinExistence type="predicted"/>
<dbReference type="InterPro" id="IPR004776">
    <property type="entry name" value="Mem_transp_PIN-like"/>
</dbReference>
<keyword evidence="6 7" id="KW-0472">Membrane</keyword>
<evidence type="ECO:0000313" key="8">
    <source>
        <dbReference type="EMBL" id="HIY22643.1"/>
    </source>
</evidence>
<keyword evidence="4 7" id="KW-0812">Transmembrane</keyword>
<feature type="transmembrane region" description="Helical" evidence="7">
    <location>
        <begin position="37"/>
        <end position="54"/>
    </location>
</feature>
<feature type="transmembrane region" description="Helical" evidence="7">
    <location>
        <begin position="162"/>
        <end position="183"/>
    </location>
</feature>
<feature type="transmembrane region" description="Helical" evidence="7">
    <location>
        <begin position="6"/>
        <end position="25"/>
    </location>
</feature>
<dbReference type="PANTHER" id="PTHR36838:SF3">
    <property type="entry name" value="TRANSPORTER AUXIN EFFLUX CARRIER EC FAMILY"/>
    <property type="match status" value="1"/>
</dbReference>
<keyword evidence="2" id="KW-0813">Transport</keyword>
<evidence type="ECO:0008006" key="10">
    <source>
        <dbReference type="Google" id="ProtNLM"/>
    </source>
</evidence>
<dbReference type="Pfam" id="PF03547">
    <property type="entry name" value="Mem_trans"/>
    <property type="match status" value="1"/>
</dbReference>
<evidence type="ECO:0000256" key="4">
    <source>
        <dbReference type="ARBA" id="ARBA00022692"/>
    </source>
</evidence>
<dbReference type="GO" id="GO:0016020">
    <property type="term" value="C:membrane"/>
    <property type="evidence" value="ECO:0007669"/>
    <property type="project" value="UniProtKB-SubCell"/>
</dbReference>
<gene>
    <name evidence="8" type="ORF">H9841_12190</name>
</gene>
<dbReference type="PANTHER" id="PTHR36838">
    <property type="entry name" value="AUXIN EFFLUX CARRIER FAMILY PROTEIN"/>
    <property type="match status" value="1"/>
</dbReference>
<name>A0A9D1YAT3_9FIRM</name>
<keyword evidence="3" id="KW-1003">Cell membrane</keyword>
<feature type="transmembrane region" description="Helical" evidence="7">
    <location>
        <begin position="286"/>
        <end position="306"/>
    </location>
</feature>
<sequence>MEILAIVLPVFLILGLGMLCGRLGLIAREGMEGIKQLATSFLLPVVLVNALGTAEYSPATLLLVGVMLLVLTAALLAGYLLRPLLGRRGTYLPFLTTTYEGGMMAYPLYIALCGAGALSNIAALDMANCVFTFTVYLALITATGQGRCSGRDLLHTVLRAPAMYGVALGILLGATGLLPTLLASPAAPVYQAAIDMLTTPVSALILFCVGYDLRLDRQVLSAAGLTALFRLLLQTALLAVVWFLLSPLFAVREQQIALVLYLYMPPCFMAPLYAQGENHKAYASTALSLYTLLSLVAFTLITAFFAA</sequence>
<evidence type="ECO:0000313" key="9">
    <source>
        <dbReference type="Proteomes" id="UP000823868"/>
    </source>
</evidence>
<comment type="subcellular location">
    <subcellularLocation>
        <location evidence="1">Membrane</location>
        <topology evidence="1">Multi-pass membrane protein</topology>
    </subcellularLocation>
</comment>
<evidence type="ECO:0000256" key="7">
    <source>
        <dbReference type="SAM" id="Phobius"/>
    </source>
</evidence>
<protein>
    <recommendedName>
        <fullName evidence="10">Transporter</fullName>
    </recommendedName>
</protein>
<evidence type="ECO:0000256" key="1">
    <source>
        <dbReference type="ARBA" id="ARBA00004141"/>
    </source>
</evidence>
<accession>A0A9D1YAT3</accession>
<organism evidence="8 9">
    <name type="scientific">Candidatus Flavonifractor merdigallinarum</name>
    <dbReference type="NCBI Taxonomy" id="2838589"/>
    <lineage>
        <taxon>Bacteria</taxon>
        <taxon>Bacillati</taxon>
        <taxon>Bacillota</taxon>
        <taxon>Clostridia</taxon>
        <taxon>Eubacteriales</taxon>
        <taxon>Oscillospiraceae</taxon>
        <taxon>Flavonifractor</taxon>
    </lineage>
</organism>